<evidence type="ECO:0000313" key="2">
    <source>
        <dbReference type="Proteomes" id="UP001062846"/>
    </source>
</evidence>
<name>A0ACC0M245_RHOML</name>
<reference evidence="1" key="1">
    <citation type="submission" date="2022-02" db="EMBL/GenBank/DDBJ databases">
        <title>Plant Genome Project.</title>
        <authorList>
            <person name="Zhang R.-G."/>
        </authorList>
    </citation>
    <scope>NUCLEOTIDE SEQUENCE</scope>
    <source>
        <strain evidence="1">AT1</strain>
    </source>
</reference>
<evidence type="ECO:0000313" key="1">
    <source>
        <dbReference type="EMBL" id="KAI8534664.1"/>
    </source>
</evidence>
<proteinExistence type="predicted"/>
<accession>A0ACC0M245</accession>
<protein>
    <submittedName>
        <fullName evidence="1">Uncharacterized protein</fullName>
    </submittedName>
</protein>
<sequence>MRKEVVLVAAVAAAVGVAVVVSQWKRRRERRWKQTQRILRKFARECATPVPKLWHVTNDLALEMQSGLMACSSVDDDHDQTNLGMLVSYVDPLPTGDEKGLYYGVNLRGENFLILRARLGGKNESISELQREEISIPTDVMAASSKELFDYIALRLSVFISTHSESTEDASSNQTKLGFTISYPVDQVSASSGAGIKWQSLSVDDTVEFPQPYMSLSIGKELVDEMNQALEKHGVDMRVFALIDEAIGDLAGGRYYKKETFAAISLGMGTNAAYVESAQAVPKWGNPSPKSGELVINMQWGGFTSSHLPISEFDASLDAESSNPGSQIFEKLISGMYLGEVVRRVLLKMAKETALFGETIPSKLAVPYVLRSPDMAAMHQDTSEDHEVVDEKLREIFRITNSTPMAREVVAEVCDIVAERGARLAGAGIVGIIKKLGRIANKRSVVTVEGGLYEHYRVFRNYLHSSVWEMLGNELSDNVIIEHSHGGSGAGSLFLAASQTQNADFRAS</sequence>
<dbReference type="EMBL" id="CM046397">
    <property type="protein sequence ID" value="KAI8534664.1"/>
    <property type="molecule type" value="Genomic_DNA"/>
</dbReference>
<comment type="caution">
    <text evidence="1">The sequence shown here is derived from an EMBL/GenBank/DDBJ whole genome shotgun (WGS) entry which is preliminary data.</text>
</comment>
<keyword evidence="2" id="KW-1185">Reference proteome</keyword>
<dbReference type="Proteomes" id="UP001062846">
    <property type="component" value="Chromosome 10"/>
</dbReference>
<gene>
    <name evidence="1" type="ORF">RHMOL_Rhmol10G0107700</name>
</gene>
<organism evidence="1 2">
    <name type="scientific">Rhododendron molle</name>
    <name type="common">Chinese azalea</name>
    <name type="synonym">Azalea mollis</name>
    <dbReference type="NCBI Taxonomy" id="49168"/>
    <lineage>
        <taxon>Eukaryota</taxon>
        <taxon>Viridiplantae</taxon>
        <taxon>Streptophyta</taxon>
        <taxon>Embryophyta</taxon>
        <taxon>Tracheophyta</taxon>
        <taxon>Spermatophyta</taxon>
        <taxon>Magnoliopsida</taxon>
        <taxon>eudicotyledons</taxon>
        <taxon>Gunneridae</taxon>
        <taxon>Pentapetalae</taxon>
        <taxon>asterids</taxon>
        <taxon>Ericales</taxon>
        <taxon>Ericaceae</taxon>
        <taxon>Ericoideae</taxon>
        <taxon>Rhodoreae</taxon>
        <taxon>Rhododendron</taxon>
    </lineage>
</organism>